<dbReference type="OrthoDB" id="506637at2"/>
<dbReference type="RefSeq" id="WP_080814145.1">
    <property type="nucleotide sequence ID" value="NZ_CP021983.2"/>
</dbReference>
<dbReference type="Proteomes" id="UP000191901">
    <property type="component" value="Chromosome"/>
</dbReference>
<dbReference type="EMBL" id="CP021983">
    <property type="protein sequence ID" value="ASC72404.1"/>
    <property type="molecule type" value="Genomic_DNA"/>
</dbReference>
<sequence length="281" mass="32464">MARRKETITLSIPPGTKEQLEAIADGLGIMWGDKPSISGLVVAIAQHQLEVGSVLALDPSQNTAIRQAIRLLVDSGHIADAQTLALFLLEHGNLETPLRQALLEQVSHPTESWRRVIDQQIKAKQPFHLFYEDSQNKQMEFTVRYGEIRFWEKRFYLEAWCEETEGSLNLPELIHNRCFRLDRIINVLPASGSWQDRLEYIEVHLQVLGRLVKAYEPKPDDITNEVKDDARYIVRRVSNTFWFIREILRYGEECLVLSPASVQNQLISKLKKLCEHYNFLT</sequence>
<dbReference type="PROSITE" id="PS52050">
    <property type="entry name" value="WYL"/>
    <property type="match status" value="1"/>
</dbReference>
<feature type="domain" description="WCX" evidence="1">
    <location>
        <begin position="211"/>
        <end position="273"/>
    </location>
</feature>
<evidence type="ECO:0000259" key="1">
    <source>
        <dbReference type="Pfam" id="PF25583"/>
    </source>
</evidence>
<dbReference type="InterPro" id="IPR051534">
    <property type="entry name" value="CBASS_pafABC_assoc_protein"/>
</dbReference>
<dbReference type="Pfam" id="PF25583">
    <property type="entry name" value="WCX"/>
    <property type="match status" value="1"/>
</dbReference>
<gene>
    <name evidence="2" type="ORF">XM38_033610</name>
</gene>
<dbReference type="InterPro" id="IPR057727">
    <property type="entry name" value="WCX_dom"/>
</dbReference>
<dbReference type="AlphaFoldDB" id="A0A1Z3HQ12"/>
<dbReference type="KEGG" id="hhg:XM38_033610"/>
<dbReference type="STRING" id="1641165.XM38_26850"/>
<accession>A0A1Z3HQ12</accession>
<dbReference type="PANTHER" id="PTHR34580:SF3">
    <property type="entry name" value="PROTEIN PAFB"/>
    <property type="match status" value="1"/>
</dbReference>
<reference evidence="2 3" key="1">
    <citation type="journal article" date="2016" name="Biochim. Biophys. Acta">
        <title>Characterization of red-shifted phycobilisomes isolated from the chlorophyll f-containing cyanobacterium Halomicronema hongdechloris.</title>
        <authorList>
            <person name="Li Y."/>
            <person name="Lin Y."/>
            <person name="Garvey C.J."/>
            <person name="Birch D."/>
            <person name="Corkery R.W."/>
            <person name="Loughlin P.C."/>
            <person name="Scheer H."/>
            <person name="Willows R.D."/>
            <person name="Chen M."/>
        </authorList>
    </citation>
    <scope>NUCLEOTIDE SEQUENCE [LARGE SCALE GENOMIC DNA]</scope>
    <source>
        <strain evidence="2 3">C2206</strain>
    </source>
</reference>
<dbReference type="PANTHER" id="PTHR34580">
    <property type="match status" value="1"/>
</dbReference>
<evidence type="ECO:0000313" key="3">
    <source>
        <dbReference type="Proteomes" id="UP000191901"/>
    </source>
</evidence>
<protein>
    <recommendedName>
        <fullName evidence="1">WCX domain-containing protein</fullName>
    </recommendedName>
</protein>
<evidence type="ECO:0000313" key="2">
    <source>
        <dbReference type="EMBL" id="ASC72404.1"/>
    </source>
</evidence>
<name>A0A1Z3HQ12_9CYAN</name>
<proteinExistence type="predicted"/>
<keyword evidence="3" id="KW-1185">Reference proteome</keyword>
<organism evidence="2 3">
    <name type="scientific">Halomicronema hongdechloris C2206</name>
    <dbReference type="NCBI Taxonomy" id="1641165"/>
    <lineage>
        <taxon>Bacteria</taxon>
        <taxon>Bacillati</taxon>
        <taxon>Cyanobacteriota</taxon>
        <taxon>Cyanophyceae</taxon>
        <taxon>Nodosilineales</taxon>
        <taxon>Nodosilineaceae</taxon>
        <taxon>Halomicronema</taxon>
    </lineage>
</organism>